<accession>A0A2P7B0E4</accession>
<name>A0A2P7B0E4_9HYPH</name>
<proteinExistence type="predicted"/>
<evidence type="ECO:0000313" key="2">
    <source>
        <dbReference type="EMBL" id="PSH59947.1"/>
    </source>
</evidence>
<dbReference type="InterPro" id="IPR029044">
    <property type="entry name" value="Nucleotide-diphossugar_trans"/>
</dbReference>
<protein>
    <submittedName>
        <fullName evidence="2">Glycosyl transferase family A</fullName>
    </submittedName>
</protein>
<keyword evidence="3" id="KW-1185">Reference proteome</keyword>
<dbReference type="AlphaFoldDB" id="A0A2P7B0E4"/>
<reference evidence="3" key="1">
    <citation type="submission" date="2017-11" db="EMBL/GenBank/DDBJ databases">
        <authorList>
            <person name="Kuznetsova I."/>
            <person name="Sazanova A."/>
            <person name="Chirak E."/>
            <person name="Safronova V."/>
            <person name="Willems A."/>
        </authorList>
    </citation>
    <scope>NUCLEOTIDE SEQUENCE [LARGE SCALE GENOMIC DNA]</scope>
    <source>
        <strain evidence="3">PEPV15</strain>
    </source>
</reference>
<dbReference type="Pfam" id="PF00535">
    <property type="entry name" value="Glycos_transf_2"/>
    <property type="match status" value="1"/>
</dbReference>
<dbReference type="EMBL" id="PGGN01000001">
    <property type="protein sequence ID" value="PSH59947.1"/>
    <property type="molecule type" value="Genomic_DNA"/>
</dbReference>
<dbReference type="SUPFAM" id="SSF53448">
    <property type="entry name" value="Nucleotide-diphospho-sugar transferases"/>
    <property type="match status" value="1"/>
</dbReference>
<sequence>MTGLDDHQNSAGEIRVDICVCTYRREELKATLLSLAKLRLPENCRVRVIVADNDIEPSAKARVALLAPELPFEVRYIHSPSANISLARNACLDASTGDYVAFIDDDETASEEWLAQLLTKARDTNADAVLGPVQATYASDAPQWMSTGDFHSTFPVWVRDEILTGYTCNVLLRRSSAALGSRRFSLALGKTGGEDTQYFSELHEAGGKISFAADAWVFEPVTPGRANFNWLCKRRFRMGQTHGRMLRSRTAGVKRGTQLLLAGAKAKFCMVVALLTAFSATRRNRWFLRGIMHAGAVSGLMGVREIEQYGLGQDAMIPARSDKSRAA</sequence>
<dbReference type="GO" id="GO:0016758">
    <property type="term" value="F:hexosyltransferase activity"/>
    <property type="evidence" value="ECO:0007669"/>
    <property type="project" value="UniProtKB-ARBA"/>
</dbReference>
<dbReference type="RefSeq" id="WP_106715254.1">
    <property type="nucleotide sequence ID" value="NZ_JACHXT010000002.1"/>
</dbReference>
<evidence type="ECO:0000313" key="3">
    <source>
        <dbReference type="Proteomes" id="UP000241158"/>
    </source>
</evidence>
<keyword evidence="2" id="KW-0808">Transferase</keyword>
<dbReference type="CDD" id="cd00761">
    <property type="entry name" value="Glyco_tranf_GTA_type"/>
    <property type="match status" value="1"/>
</dbReference>
<dbReference type="Proteomes" id="UP000241158">
    <property type="component" value="Unassembled WGS sequence"/>
</dbReference>
<organism evidence="2 3">
    <name type="scientific">Phyllobacterium endophyticum</name>
    <dbReference type="NCBI Taxonomy" id="1149773"/>
    <lineage>
        <taxon>Bacteria</taxon>
        <taxon>Pseudomonadati</taxon>
        <taxon>Pseudomonadota</taxon>
        <taxon>Alphaproteobacteria</taxon>
        <taxon>Hyphomicrobiales</taxon>
        <taxon>Phyllobacteriaceae</taxon>
        <taxon>Phyllobacterium</taxon>
    </lineage>
</organism>
<comment type="caution">
    <text evidence="2">The sequence shown here is derived from an EMBL/GenBank/DDBJ whole genome shotgun (WGS) entry which is preliminary data.</text>
</comment>
<dbReference type="Gene3D" id="3.90.550.10">
    <property type="entry name" value="Spore Coat Polysaccharide Biosynthesis Protein SpsA, Chain A"/>
    <property type="match status" value="1"/>
</dbReference>
<dbReference type="PANTHER" id="PTHR22916">
    <property type="entry name" value="GLYCOSYLTRANSFERASE"/>
    <property type="match status" value="1"/>
</dbReference>
<evidence type="ECO:0000259" key="1">
    <source>
        <dbReference type="Pfam" id="PF00535"/>
    </source>
</evidence>
<feature type="domain" description="Glycosyltransferase 2-like" evidence="1">
    <location>
        <begin position="18"/>
        <end position="176"/>
    </location>
</feature>
<dbReference type="InterPro" id="IPR001173">
    <property type="entry name" value="Glyco_trans_2-like"/>
</dbReference>
<dbReference type="OrthoDB" id="6116224at2"/>
<dbReference type="PANTHER" id="PTHR22916:SF3">
    <property type="entry name" value="UDP-GLCNAC:BETAGAL BETA-1,3-N-ACETYLGLUCOSAMINYLTRANSFERASE-LIKE PROTEIN 1"/>
    <property type="match status" value="1"/>
</dbReference>
<gene>
    <name evidence="2" type="ORF">CU100_04220</name>
</gene>